<evidence type="ECO:0000313" key="2">
    <source>
        <dbReference type="EMBL" id="CAI8607616.1"/>
    </source>
</evidence>
<organism evidence="2 3">
    <name type="scientific">Vicia faba</name>
    <name type="common">Broad bean</name>
    <name type="synonym">Faba vulgaris</name>
    <dbReference type="NCBI Taxonomy" id="3906"/>
    <lineage>
        <taxon>Eukaryota</taxon>
        <taxon>Viridiplantae</taxon>
        <taxon>Streptophyta</taxon>
        <taxon>Embryophyta</taxon>
        <taxon>Tracheophyta</taxon>
        <taxon>Spermatophyta</taxon>
        <taxon>Magnoliopsida</taxon>
        <taxon>eudicotyledons</taxon>
        <taxon>Gunneridae</taxon>
        <taxon>Pentapetalae</taxon>
        <taxon>rosids</taxon>
        <taxon>fabids</taxon>
        <taxon>Fabales</taxon>
        <taxon>Fabaceae</taxon>
        <taxon>Papilionoideae</taxon>
        <taxon>50 kb inversion clade</taxon>
        <taxon>NPAAA clade</taxon>
        <taxon>Hologalegina</taxon>
        <taxon>IRL clade</taxon>
        <taxon>Fabeae</taxon>
        <taxon>Vicia</taxon>
    </lineage>
</organism>
<proteinExistence type="predicted"/>
<evidence type="ECO:0000313" key="3">
    <source>
        <dbReference type="Proteomes" id="UP001157006"/>
    </source>
</evidence>
<dbReference type="AlphaFoldDB" id="A0AAV1ABH5"/>
<keyword evidence="3" id="KW-1185">Reference proteome</keyword>
<dbReference type="Proteomes" id="UP001157006">
    <property type="component" value="Chromosome 4"/>
</dbReference>
<feature type="transmembrane region" description="Helical" evidence="1">
    <location>
        <begin position="31"/>
        <end position="50"/>
    </location>
</feature>
<keyword evidence="1" id="KW-0812">Transmembrane</keyword>
<sequence>MAGLVRPRSQEVVFNILNNVQLYNIVADNNIPHHHTFVAFALFLLLGFLQLKHPQNPTPFQIHPNITFVSIASSLAYCFLFWVRLKFAIHVNTLMEVFGSLSLISMVLLFLPSKTPWGELLKYITYTIWFIIHVVAFIIKALFGEHMRRKRVVSPLFPY</sequence>
<keyword evidence="1" id="KW-1133">Transmembrane helix</keyword>
<accession>A0AAV1ABH5</accession>
<dbReference type="EMBL" id="OX451739">
    <property type="protein sequence ID" value="CAI8607616.1"/>
    <property type="molecule type" value="Genomic_DNA"/>
</dbReference>
<dbReference type="InterPro" id="IPR053258">
    <property type="entry name" value="Ca-permeable_cation_channel"/>
</dbReference>
<reference evidence="2 3" key="1">
    <citation type="submission" date="2023-01" db="EMBL/GenBank/DDBJ databases">
        <authorList>
            <person name="Kreplak J."/>
        </authorList>
    </citation>
    <scope>NUCLEOTIDE SEQUENCE [LARGE SCALE GENOMIC DNA]</scope>
</reference>
<dbReference type="PANTHER" id="PTHR34115:SF15">
    <property type="entry name" value="PROTEIN, PUTATIVE-RELATED"/>
    <property type="match status" value="1"/>
</dbReference>
<evidence type="ECO:0000256" key="1">
    <source>
        <dbReference type="SAM" id="Phobius"/>
    </source>
</evidence>
<feature type="transmembrane region" description="Helical" evidence="1">
    <location>
        <begin position="123"/>
        <end position="143"/>
    </location>
</feature>
<keyword evidence="1" id="KW-0472">Membrane</keyword>
<evidence type="ECO:0008006" key="4">
    <source>
        <dbReference type="Google" id="ProtNLM"/>
    </source>
</evidence>
<feature type="transmembrane region" description="Helical" evidence="1">
    <location>
        <begin position="62"/>
        <end position="82"/>
    </location>
</feature>
<name>A0AAV1ABH5_VICFA</name>
<protein>
    <recommendedName>
        <fullName evidence="4">Transmembrane protein</fullName>
    </recommendedName>
</protein>
<gene>
    <name evidence="2" type="ORF">VFH_IV046400</name>
</gene>
<feature type="transmembrane region" description="Helical" evidence="1">
    <location>
        <begin position="94"/>
        <end position="111"/>
    </location>
</feature>
<dbReference type="PANTHER" id="PTHR34115">
    <property type="entry name" value="PROTEIN, PUTATIVE-RELATED"/>
    <property type="match status" value="1"/>
</dbReference>